<dbReference type="GO" id="GO:0009279">
    <property type="term" value="C:cell outer membrane"/>
    <property type="evidence" value="ECO:0007669"/>
    <property type="project" value="UniProtKB-SubCell"/>
</dbReference>
<organism evidence="6 7">
    <name type="scientific">Methyloprofundus sedimenti</name>
    <dbReference type="NCBI Taxonomy" id="1420851"/>
    <lineage>
        <taxon>Bacteria</taxon>
        <taxon>Pseudomonadati</taxon>
        <taxon>Pseudomonadota</taxon>
        <taxon>Gammaproteobacteria</taxon>
        <taxon>Methylococcales</taxon>
        <taxon>Methylococcaceae</taxon>
        <taxon>Methyloprofundus</taxon>
    </lineage>
</organism>
<dbReference type="Proteomes" id="UP000191980">
    <property type="component" value="Unassembled WGS sequence"/>
</dbReference>
<evidence type="ECO:0000256" key="2">
    <source>
        <dbReference type="ARBA" id="ARBA00023136"/>
    </source>
</evidence>
<evidence type="ECO:0000259" key="5">
    <source>
        <dbReference type="PROSITE" id="PS51123"/>
    </source>
</evidence>
<dbReference type="EMBL" id="LPUF01000002">
    <property type="protein sequence ID" value="OQK16181.1"/>
    <property type="molecule type" value="Genomic_DNA"/>
</dbReference>
<name>A0A1V8M3P5_9GAMM</name>
<keyword evidence="7" id="KW-1185">Reference proteome</keyword>
<dbReference type="STRING" id="1420851.AU255_13855"/>
<comment type="subcellular location">
    <subcellularLocation>
        <location evidence="1">Cell outer membrane</location>
    </subcellularLocation>
</comment>
<dbReference type="InterPro" id="IPR006665">
    <property type="entry name" value="OmpA-like"/>
</dbReference>
<evidence type="ECO:0000313" key="7">
    <source>
        <dbReference type="Proteomes" id="UP000191980"/>
    </source>
</evidence>
<comment type="caution">
    <text evidence="6">The sequence shown here is derived from an EMBL/GenBank/DDBJ whole genome shotgun (WGS) entry which is preliminary data.</text>
</comment>
<keyword evidence="3" id="KW-0998">Cell outer membrane</keyword>
<accession>A0A1V8M3P5</accession>
<dbReference type="Gene3D" id="3.30.1330.60">
    <property type="entry name" value="OmpA-like domain"/>
    <property type="match status" value="1"/>
</dbReference>
<dbReference type="InterPro" id="IPR006690">
    <property type="entry name" value="OMPA-like_CS"/>
</dbReference>
<dbReference type="OrthoDB" id="9782229at2"/>
<proteinExistence type="predicted"/>
<dbReference type="SUPFAM" id="SSF103088">
    <property type="entry name" value="OmpA-like"/>
    <property type="match status" value="1"/>
</dbReference>
<evidence type="ECO:0000256" key="3">
    <source>
        <dbReference type="ARBA" id="ARBA00023237"/>
    </source>
</evidence>
<evidence type="ECO:0000256" key="4">
    <source>
        <dbReference type="PROSITE-ProRule" id="PRU00473"/>
    </source>
</evidence>
<dbReference type="InterPro" id="IPR050330">
    <property type="entry name" value="Bact_OuterMem_StrucFunc"/>
</dbReference>
<feature type="domain" description="OmpA-like" evidence="5">
    <location>
        <begin position="103"/>
        <end position="219"/>
    </location>
</feature>
<dbReference type="RefSeq" id="WP_080523560.1">
    <property type="nucleotide sequence ID" value="NZ_LPUF01000002.1"/>
</dbReference>
<gene>
    <name evidence="6" type="ORF">AU255_13855</name>
</gene>
<protein>
    <recommendedName>
        <fullName evidence="5">OmpA-like domain-containing protein</fullName>
    </recommendedName>
</protein>
<dbReference type="PANTHER" id="PTHR30329">
    <property type="entry name" value="STATOR ELEMENT OF FLAGELLAR MOTOR COMPLEX"/>
    <property type="match status" value="1"/>
</dbReference>
<sequence>MKKLTSIILAAALTTGCVIDPYTGEEKVSNTAWGTGIGAGAGAATGAAIGAIAGGGKGAALGAGIGAGVGAATGAGVGYYMDTQEKKLRLRLESTGVRVQRTGDNLKLIMPGNITFATNSETLNSNFFPILDSVAIIFKEFKDTNIDIAGFTDSTGSDQYNQELSERRAASVANYLISAGVGSSRIQSRGFGERYPVASNDSAAGREQNRRVEINIRPK</sequence>
<dbReference type="AlphaFoldDB" id="A0A1V8M3P5"/>
<keyword evidence="2 4" id="KW-0472">Membrane</keyword>
<dbReference type="Pfam" id="PF00691">
    <property type="entry name" value="OmpA"/>
    <property type="match status" value="1"/>
</dbReference>
<reference evidence="6 7" key="1">
    <citation type="submission" date="2015-12" db="EMBL/GenBank/DDBJ databases">
        <authorList>
            <person name="Shamseldin A."/>
            <person name="Moawad H."/>
            <person name="Abd El-Rahim W.M."/>
            <person name="Sadowsky M.J."/>
        </authorList>
    </citation>
    <scope>NUCLEOTIDE SEQUENCE [LARGE SCALE GENOMIC DNA]</scope>
    <source>
        <strain evidence="6 7">WF1</strain>
    </source>
</reference>
<dbReference type="InterPro" id="IPR006664">
    <property type="entry name" value="OMP_bac"/>
</dbReference>
<dbReference type="InterPro" id="IPR036737">
    <property type="entry name" value="OmpA-like_sf"/>
</dbReference>
<evidence type="ECO:0000313" key="6">
    <source>
        <dbReference type="EMBL" id="OQK16181.1"/>
    </source>
</evidence>
<dbReference type="PANTHER" id="PTHR30329:SF21">
    <property type="entry name" value="LIPOPROTEIN YIAD-RELATED"/>
    <property type="match status" value="1"/>
</dbReference>
<dbReference type="CDD" id="cd07185">
    <property type="entry name" value="OmpA_C-like"/>
    <property type="match status" value="1"/>
</dbReference>
<dbReference type="InterPro" id="IPR039567">
    <property type="entry name" value="Gly-zipper"/>
</dbReference>
<dbReference type="PROSITE" id="PS51123">
    <property type="entry name" value="OMPA_2"/>
    <property type="match status" value="1"/>
</dbReference>
<dbReference type="PRINTS" id="PR01021">
    <property type="entry name" value="OMPADOMAIN"/>
</dbReference>
<dbReference type="PROSITE" id="PS51257">
    <property type="entry name" value="PROKAR_LIPOPROTEIN"/>
    <property type="match status" value="1"/>
</dbReference>
<evidence type="ECO:0000256" key="1">
    <source>
        <dbReference type="ARBA" id="ARBA00004442"/>
    </source>
</evidence>
<dbReference type="PRINTS" id="PR01023">
    <property type="entry name" value="NAFLGMOTY"/>
</dbReference>
<dbReference type="Pfam" id="PF13488">
    <property type="entry name" value="Gly-zipper_Omp"/>
    <property type="match status" value="1"/>
</dbReference>
<dbReference type="PROSITE" id="PS01068">
    <property type="entry name" value="OMPA_1"/>
    <property type="match status" value="1"/>
</dbReference>